<proteinExistence type="predicted"/>
<feature type="compositionally biased region" description="Low complexity" evidence="1">
    <location>
        <begin position="630"/>
        <end position="642"/>
    </location>
</feature>
<organism evidence="2 3">
    <name type="scientific">Cymbomonas tetramitiformis</name>
    <dbReference type="NCBI Taxonomy" id="36881"/>
    <lineage>
        <taxon>Eukaryota</taxon>
        <taxon>Viridiplantae</taxon>
        <taxon>Chlorophyta</taxon>
        <taxon>Pyramimonadophyceae</taxon>
        <taxon>Pyramimonadales</taxon>
        <taxon>Pyramimonadaceae</taxon>
        <taxon>Cymbomonas</taxon>
    </lineage>
</organism>
<evidence type="ECO:0000256" key="1">
    <source>
        <dbReference type="SAM" id="MobiDB-lite"/>
    </source>
</evidence>
<dbReference type="Proteomes" id="UP001190700">
    <property type="component" value="Unassembled WGS sequence"/>
</dbReference>
<protein>
    <submittedName>
        <fullName evidence="2">Uncharacterized protein</fullName>
    </submittedName>
</protein>
<feature type="compositionally biased region" description="Low complexity" evidence="1">
    <location>
        <begin position="485"/>
        <end position="496"/>
    </location>
</feature>
<sequence length="663" mass="72789">MAELERQLQTERADAARHAEAHAAAEGEVREAQGKLAEVSQSLMSAEEQAAGAWQLERERDVATHSARDLQIALAAAEAEQQHPRDTGMEEARLLDAQMRAADAETQLRTAQAELSEMEGELHKLGAEKTASETARVAAEEEVECVRRQLGQTESEEEDRVRQLQEERDKASRNATETRKQAQQAELERKEAVQRCAEMEAEVRQLQETRDEEKASAGASVECLESAREAPTKGELEAESAAREAKAESAELREQMETARAQEAELREQMVTARAQEAELREQMVTARAQEAELREQMETARAQEAELREQMVTARAQEAELREQMVTARAQEAELRQELQVAHDRAALAEAQAQALEAAVTEDTADGSGDEGAANNSGDVMPDLRDAQAELDKAQEATQSAAAAVQAMRAECKPLEAEAGKIKGRVSEAETKKPTEARERMRWEMELRLDKKRMEVNAKRLQPLQEKLVAAEAALTKARTEEGQASAKLQALQAAPAPPGDRKGGSKGAGVQAQLKAALARETDLTARLADARRAFTSGWGQEVGMEASNPLQAEQTVPELRQRMAVVEKDLEEKTRDSKAHETRAAEAVKWAEAMEEENSEMKARFSDMSVRYASSEAEREELKMRLRQSGGASAGAGRSQDVEILPPSAISSPQAVPLLL</sequence>
<feature type="region of interest" description="Disordered" evidence="1">
    <location>
        <begin position="480"/>
        <end position="511"/>
    </location>
</feature>
<keyword evidence="3" id="KW-1185">Reference proteome</keyword>
<evidence type="ECO:0000313" key="2">
    <source>
        <dbReference type="EMBL" id="KAK3260657.1"/>
    </source>
</evidence>
<reference evidence="2 3" key="1">
    <citation type="journal article" date="2015" name="Genome Biol. Evol.">
        <title>Comparative Genomics of a Bacterivorous Green Alga Reveals Evolutionary Causalities and Consequences of Phago-Mixotrophic Mode of Nutrition.</title>
        <authorList>
            <person name="Burns J.A."/>
            <person name="Paasch A."/>
            <person name="Narechania A."/>
            <person name="Kim E."/>
        </authorList>
    </citation>
    <scope>NUCLEOTIDE SEQUENCE [LARGE SCALE GENOMIC DNA]</scope>
    <source>
        <strain evidence="2 3">PLY_AMNH</strain>
    </source>
</reference>
<gene>
    <name evidence="2" type="ORF">CYMTET_30396</name>
</gene>
<feature type="region of interest" description="Disordered" evidence="1">
    <location>
        <begin position="123"/>
        <end position="262"/>
    </location>
</feature>
<feature type="compositionally biased region" description="Basic and acidic residues" evidence="1">
    <location>
        <begin position="1"/>
        <end position="33"/>
    </location>
</feature>
<comment type="caution">
    <text evidence="2">The sequence shown here is derived from an EMBL/GenBank/DDBJ whole genome shotgun (WGS) entry which is preliminary data.</text>
</comment>
<evidence type="ECO:0000313" key="3">
    <source>
        <dbReference type="Proteomes" id="UP001190700"/>
    </source>
</evidence>
<feature type="compositionally biased region" description="Basic and acidic residues" evidence="1">
    <location>
        <begin position="56"/>
        <end position="67"/>
    </location>
</feature>
<feature type="region of interest" description="Disordered" evidence="1">
    <location>
        <begin position="600"/>
        <end position="663"/>
    </location>
</feature>
<name>A0AAE0KTY6_9CHLO</name>
<accession>A0AAE0KTY6</accession>
<feature type="compositionally biased region" description="Basic and acidic residues" evidence="1">
    <location>
        <begin position="159"/>
        <end position="215"/>
    </location>
</feature>
<feature type="region of interest" description="Disordered" evidence="1">
    <location>
        <begin position="1"/>
        <end position="67"/>
    </location>
</feature>
<feature type="region of interest" description="Disordered" evidence="1">
    <location>
        <begin position="354"/>
        <end position="386"/>
    </location>
</feature>
<feature type="compositionally biased region" description="Basic and acidic residues" evidence="1">
    <location>
        <begin position="225"/>
        <end position="262"/>
    </location>
</feature>
<dbReference type="EMBL" id="LGRX02017532">
    <property type="protein sequence ID" value="KAK3260657.1"/>
    <property type="molecule type" value="Genomic_DNA"/>
</dbReference>
<dbReference type="AlphaFoldDB" id="A0AAE0KTY6"/>